<dbReference type="AlphaFoldDB" id="A0A9X4JI36"/>
<dbReference type="GO" id="GO:0009289">
    <property type="term" value="C:pilus"/>
    <property type="evidence" value="ECO:0007669"/>
    <property type="project" value="InterPro"/>
</dbReference>
<evidence type="ECO:0000256" key="1">
    <source>
        <dbReference type="SAM" id="SignalP"/>
    </source>
</evidence>
<organism evidence="3 4">
    <name type="scientific">Citrobacter portucalensis</name>
    <dbReference type="NCBI Taxonomy" id="1639133"/>
    <lineage>
        <taxon>Bacteria</taxon>
        <taxon>Pseudomonadati</taxon>
        <taxon>Pseudomonadota</taxon>
        <taxon>Gammaproteobacteria</taxon>
        <taxon>Enterobacterales</taxon>
        <taxon>Enterobacteriaceae</taxon>
        <taxon>Citrobacter</taxon>
        <taxon>Citrobacter freundii complex</taxon>
    </lineage>
</organism>
<gene>
    <name evidence="3" type="ORF">L2111_06015</name>
</gene>
<protein>
    <submittedName>
        <fullName evidence="3">Fimbrial protein</fullName>
    </submittedName>
</protein>
<dbReference type="RefSeq" id="WP_181509478.1">
    <property type="nucleotide sequence ID" value="NZ_JAKIHW010000004.1"/>
</dbReference>
<feature type="chain" id="PRO_5040973901" evidence="1">
    <location>
        <begin position="24"/>
        <end position="187"/>
    </location>
</feature>
<dbReference type="Pfam" id="PF00419">
    <property type="entry name" value="Fimbrial"/>
    <property type="match status" value="1"/>
</dbReference>
<dbReference type="SUPFAM" id="SSF49401">
    <property type="entry name" value="Bacterial adhesins"/>
    <property type="match status" value="1"/>
</dbReference>
<dbReference type="InterPro" id="IPR000259">
    <property type="entry name" value="Adhesion_dom_fimbrial"/>
</dbReference>
<dbReference type="PANTHER" id="PTHR33420:SF33">
    <property type="entry name" value="MINOR FIMBRIAL SUBUNIT"/>
    <property type="match status" value="1"/>
</dbReference>
<accession>A0A9X4JI36</accession>
<dbReference type="InterPro" id="IPR008966">
    <property type="entry name" value="Adhesion_dom_sf"/>
</dbReference>
<evidence type="ECO:0000313" key="3">
    <source>
        <dbReference type="EMBL" id="MDE9617639.1"/>
    </source>
</evidence>
<feature type="domain" description="Fimbrial-type adhesion" evidence="2">
    <location>
        <begin position="30"/>
        <end position="187"/>
    </location>
</feature>
<dbReference type="InterPro" id="IPR050263">
    <property type="entry name" value="Bact_Fimbrial_Adh_Pro"/>
</dbReference>
<comment type="caution">
    <text evidence="3">The sequence shown here is derived from an EMBL/GenBank/DDBJ whole genome shotgun (WGS) entry which is preliminary data.</text>
</comment>
<feature type="signal peptide" evidence="1">
    <location>
        <begin position="1"/>
        <end position="23"/>
    </location>
</feature>
<proteinExistence type="predicted"/>
<dbReference type="PANTHER" id="PTHR33420">
    <property type="entry name" value="FIMBRIAL SUBUNIT ELFA-RELATED"/>
    <property type="match status" value="1"/>
</dbReference>
<dbReference type="InterPro" id="IPR036937">
    <property type="entry name" value="Adhesion_dom_fimbrial_sf"/>
</dbReference>
<evidence type="ECO:0000259" key="2">
    <source>
        <dbReference type="Pfam" id="PF00419"/>
    </source>
</evidence>
<reference evidence="3" key="1">
    <citation type="submission" date="2022-01" db="EMBL/GenBank/DDBJ databases">
        <title>Genetic Characterization of Carbapenem-resistant Citrobacter spp. from China: a multicenter study.</title>
        <authorList>
            <person name="Ye L."/>
        </authorList>
    </citation>
    <scope>NUCLEOTIDE SEQUENCE</scope>
    <source>
        <strain evidence="3">IR5432</strain>
    </source>
</reference>
<name>A0A9X4JI36_9ENTR</name>
<dbReference type="GO" id="GO:0043709">
    <property type="term" value="P:cell adhesion involved in single-species biofilm formation"/>
    <property type="evidence" value="ECO:0007669"/>
    <property type="project" value="TreeGrafter"/>
</dbReference>
<keyword evidence="1" id="KW-0732">Signal</keyword>
<evidence type="ECO:0000313" key="4">
    <source>
        <dbReference type="Proteomes" id="UP001147005"/>
    </source>
</evidence>
<dbReference type="Gene3D" id="2.60.40.1090">
    <property type="entry name" value="Fimbrial-type adhesion domain"/>
    <property type="match status" value="1"/>
</dbReference>
<dbReference type="Proteomes" id="UP001147005">
    <property type="component" value="Unassembled WGS sequence"/>
</dbReference>
<sequence length="187" mass="19505">MKWNKTLLTTSLLGLLLPLTSQAESINVDFTATVTETTCNITLKALNGSKVTDDGSDKYTLTIPDVGLDKIVNATEAAQADFKLVASGCSNGISNIKTKITGAATSGNLIKTTLTDTSAAKNIGMGFKKVGEADGNFIKPDGTGTVTWSTTEITNGLDMTVALREITAGQGTTGAFESTATFSFTYQ</sequence>
<dbReference type="EMBL" id="JAKIHW010000004">
    <property type="protein sequence ID" value="MDE9617639.1"/>
    <property type="molecule type" value="Genomic_DNA"/>
</dbReference>